<evidence type="ECO:0000313" key="2">
    <source>
        <dbReference type="EMBL" id="VDO80949.1"/>
    </source>
</evidence>
<dbReference type="InterPro" id="IPR005331">
    <property type="entry name" value="Sulfotransferase"/>
</dbReference>
<sequence length="156" mass="18174">MSSLVDLDDSSNYNSSSVPVRKTLRLLKLATIILTTAAVIHAMIALSSIDLHDLNTRTFGYQLRHDIRQTLEAVKHGDLDTSPYDRERLLPPFVRYYEMFETSPRYKISVCMIPKVMSSLALGIFCYLRDPKKFKAHGREISKEKWRWRYDSFQLI</sequence>
<dbReference type="GO" id="GO:0047756">
    <property type="term" value="F:chondroitin 4-sulfotransferase activity"/>
    <property type="evidence" value="ECO:0007669"/>
    <property type="project" value="InterPro"/>
</dbReference>
<keyword evidence="1" id="KW-1133">Transmembrane helix</keyword>
<accession>A0A3P7YUC4</accession>
<dbReference type="GO" id="GO:1902884">
    <property type="term" value="P:positive regulation of response to oxidative stress"/>
    <property type="evidence" value="ECO:0007669"/>
    <property type="project" value="InterPro"/>
</dbReference>
<evidence type="ECO:0000313" key="3">
    <source>
        <dbReference type="Proteomes" id="UP000050761"/>
    </source>
</evidence>
<dbReference type="GO" id="GO:0050650">
    <property type="term" value="P:chondroitin sulfate proteoglycan biosynthetic process"/>
    <property type="evidence" value="ECO:0007669"/>
    <property type="project" value="InterPro"/>
</dbReference>
<proteinExistence type="predicted"/>
<gene>
    <name evidence="2" type="ORF">HPBE_LOCUS9479</name>
</gene>
<dbReference type="OrthoDB" id="5863123at2759"/>
<dbReference type="PANTHER" id="PTHR22900">
    <property type="entry name" value="PROTEIN CBG14245-RELATED"/>
    <property type="match status" value="1"/>
</dbReference>
<dbReference type="GO" id="GO:0016020">
    <property type="term" value="C:membrane"/>
    <property type="evidence" value="ECO:0007669"/>
    <property type="project" value="InterPro"/>
</dbReference>
<keyword evidence="1" id="KW-0812">Transmembrane</keyword>
<evidence type="ECO:0000256" key="1">
    <source>
        <dbReference type="SAM" id="Phobius"/>
    </source>
</evidence>
<organism evidence="3 4">
    <name type="scientific">Heligmosomoides polygyrus</name>
    <name type="common">Parasitic roundworm</name>
    <dbReference type="NCBI Taxonomy" id="6339"/>
    <lineage>
        <taxon>Eukaryota</taxon>
        <taxon>Metazoa</taxon>
        <taxon>Ecdysozoa</taxon>
        <taxon>Nematoda</taxon>
        <taxon>Chromadorea</taxon>
        <taxon>Rhabditida</taxon>
        <taxon>Rhabditina</taxon>
        <taxon>Rhabditomorpha</taxon>
        <taxon>Strongyloidea</taxon>
        <taxon>Heligmosomidae</taxon>
        <taxon>Heligmosomoides</taxon>
    </lineage>
</organism>
<name>A0A183FPF0_HELPZ</name>
<protein>
    <submittedName>
        <fullName evidence="4">Transmembrane protein</fullName>
    </submittedName>
</protein>
<dbReference type="EMBL" id="UZAH01026451">
    <property type="protein sequence ID" value="VDO80949.1"/>
    <property type="molecule type" value="Genomic_DNA"/>
</dbReference>
<reference evidence="2 3" key="1">
    <citation type="submission" date="2018-11" db="EMBL/GenBank/DDBJ databases">
        <authorList>
            <consortium name="Pathogen Informatics"/>
        </authorList>
    </citation>
    <scope>NUCLEOTIDE SEQUENCE [LARGE SCALE GENOMIC DNA]</scope>
</reference>
<keyword evidence="3" id="KW-1185">Reference proteome</keyword>
<dbReference type="WBParaSite" id="HPBE_0000947801-mRNA-1">
    <property type="protein sequence ID" value="HPBE_0000947801-mRNA-1"/>
    <property type="gene ID" value="HPBE_0000947801"/>
</dbReference>
<dbReference type="InterPro" id="IPR007669">
    <property type="entry name" value="Chst-1-like"/>
</dbReference>
<feature type="transmembrane region" description="Helical" evidence="1">
    <location>
        <begin position="26"/>
        <end position="49"/>
    </location>
</feature>
<dbReference type="Pfam" id="PF03567">
    <property type="entry name" value="Sulfotransfer_2"/>
    <property type="match status" value="1"/>
</dbReference>
<evidence type="ECO:0000313" key="4">
    <source>
        <dbReference type="WBParaSite" id="HPBE_0000947801-mRNA-1"/>
    </source>
</evidence>
<accession>A0A183FPF0</accession>
<dbReference type="Proteomes" id="UP000050761">
    <property type="component" value="Unassembled WGS sequence"/>
</dbReference>
<dbReference type="PANTHER" id="PTHR22900:SF5">
    <property type="entry name" value="PROTEIN CBG14245"/>
    <property type="match status" value="1"/>
</dbReference>
<dbReference type="AlphaFoldDB" id="A0A183FPF0"/>
<keyword evidence="1" id="KW-0472">Membrane</keyword>
<reference evidence="4" key="2">
    <citation type="submission" date="2019-09" db="UniProtKB">
        <authorList>
            <consortium name="WormBaseParasite"/>
        </authorList>
    </citation>
    <scope>IDENTIFICATION</scope>
</reference>